<comment type="caution">
    <text evidence="2">The sequence shown here is derived from an EMBL/GenBank/DDBJ whole genome shotgun (WGS) entry which is preliminary data.</text>
</comment>
<gene>
    <name evidence="2" type="ORF">BJF95_10800</name>
</gene>
<dbReference type="AlphaFoldDB" id="A0A1Q8ZUQ6"/>
<proteinExistence type="predicted"/>
<dbReference type="RefSeq" id="WP_075638649.1">
    <property type="nucleotide sequence ID" value="NZ_MKIM01000024.1"/>
</dbReference>
<feature type="region of interest" description="Disordered" evidence="1">
    <location>
        <begin position="64"/>
        <end position="85"/>
    </location>
</feature>
<dbReference type="OrthoDB" id="8370852at2"/>
<accession>A0A1Q8ZUQ6</accession>
<name>A0A1Q8ZUQ6_9HYPH</name>
<dbReference type="EMBL" id="MKIM01000024">
    <property type="protein sequence ID" value="OLP45638.1"/>
    <property type="molecule type" value="Genomic_DNA"/>
</dbReference>
<dbReference type="STRING" id="1867956.BJF95_10800"/>
<feature type="compositionally biased region" description="Polar residues" evidence="1">
    <location>
        <begin position="71"/>
        <end position="85"/>
    </location>
</feature>
<protein>
    <submittedName>
        <fullName evidence="2">Uncharacterized protein</fullName>
    </submittedName>
</protein>
<evidence type="ECO:0000256" key="1">
    <source>
        <dbReference type="SAM" id="MobiDB-lite"/>
    </source>
</evidence>
<sequence>MRIDSSLNNSQYQSRYIQGITRAEDVAAEPVTASRSRAAGGNSTGTLLSASLANALWSIDSAKKSAPVRAETQTATDTVDDTSIASQTQRVEARYMEYMYSDEE</sequence>
<evidence type="ECO:0000313" key="3">
    <source>
        <dbReference type="Proteomes" id="UP000186894"/>
    </source>
</evidence>
<evidence type="ECO:0000313" key="2">
    <source>
        <dbReference type="EMBL" id="OLP45638.1"/>
    </source>
</evidence>
<reference evidence="2 3" key="1">
    <citation type="submission" date="2016-09" db="EMBL/GenBank/DDBJ databases">
        <title>Rhizobium oryziradicis sp. nov., isolated from the root of rice.</title>
        <authorList>
            <person name="Zhao J."/>
            <person name="Zhang X."/>
        </authorList>
    </citation>
    <scope>NUCLEOTIDE SEQUENCE [LARGE SCALE GENOMIC DNA]</scope>
    <source>
        <strain evidence="2 3">N19</strain>
    </source>
</reference>
<keyword evidence="3" id="KW-1185">Reference proteome</keyword>
<dbReference type="Proteomes" id="UP000186894">
    <property type="component" value="Unassembled WGS sequence"/>
</dbReference>
<organism evidence="2 3">
    <name type="scientific">Rhizobium oryziradicis</name>
    <dbReference type="NCBI Taxonomy" id="1867956"/>
    <lineage>
        <taxon>Bacteria</taxon>
        <taxon>Pseudomonadati</taxon>
        <taxon>Pseudomonadota</taxon>
        <taxon>Alphaproteobacteria</taxon>
        <taxon>Hyphomicrobiales</taxon>
        <taxon>Rhizobiaceae</taxon>
        <taxon>Rhizobium/Agrobacterium group</taxon>
        <taxon>Rhizobium</taxon>
    </lineage>
</organism>